<evidence type="ECO:0000256" key="1">
    <source>
        <dbReference type="ARBA" id="ARBA00023015"/>
    </source>
</evidence>
<keyword evidence="1" id="KW-0805">Transcription regulation</keyword>
<dbReference type="Proteomes" id="UP001209083">
    <property type="component" value="Chromosome"/>
</dbReference>
<dbReference type="EMBL" id="CP090958">
    <property type="protein sequence ID" value="WGW14023.1"/>
    <property type="molecule type" value="Genomic_DNA"/>
</dbReference>
<dbReference type="InterPro" id="IPR036388">
    <property type="entry name" value="WH-like_DNA-bd_sf"/>
</dbReference>
<keyword evidence="3" id="KW-0804">Transcription</keyword>
<keyword evidence="2" id="KW-0238">DNA-binding</keyword>
<dbReference type="PANTHER" id="PTHR39515:SF2">
    <property type="entry name" value="HTH-TYPE TRANSCRIPTIONAL REGULATOR RV0880"/>
    <property type="match status" value="1"/>
</dbReference>
<evidence type="ECO:0000256" key="3">
    <source>
        <dbReference type="ARBA" id="ARBA00023163"/>
    </source>
</evidence>
<feature type="domain" description="HTH marR-type" evidence="4">
    <location>
        <begin position="8"/>
        <end position="138"/>
    </location>
</feature>
<dbReference type="InterPro" id="IPR052526">
    <property type="entry name" value="HTH-type_Bedaq_tolerance"/>
</dbReference>
<evidence type="ECO:0000313" key="5">
    <source>
        <dbReference type="EMBL" id="WGW14023.1"/>
    </source>
</evidence>
<dbReference type="SMART" id="SM00347">
    <property type="entry name" value="HTH_MARR"/>
    <property type="match status" value="1"/>
</dbReference>
<dbReference type="Gene3D" id="1.10.10.10">
    <property type="entry name" value="Winged helix-like DNA-binding domain superfamily/Winged helix DNA-binding domain"/>
    <property type="match status" value="1"/>
</dbReference>
<dbReference type="PROSITE" id="PS01117">
    <property type="entry name" value="HTH_MARR_1"/>
    <property type="match status" value="1"/>
</dbReference>
<evidence type="ECO:0000259" key="4">
    <source>
        <dbReference type="PROSITE" id="PS50995"/>
    </source>
</evidence>
<name>A0ABY8QYE8_9MICO</name>
<protein>
    <submittedName>
        <fullName evidence="5">MarR family transcriptional regulator</fullName>
    </submittedName>
</protein>
<organism evidence="5 6">
    <name type="scientific">Saxibacter everestensis</name>
    <dbReference type="NCBI Taxonomy" id="2909229"/>
    <lineage>
        <taxon>Bacteria</taxon>
        <taxon>Bacillati</taxon>
        <taxon>Actinomycetota</taxon>
        <taxon>Actinomycetes</taxon>
        <taxon>Micrococcales</taxon>
        <taxon>Brevibacteriaceae</taxon>
        <taxon>Saxibacter</taxon>
    </lineage>
</organism>
<reference evidence="5 6" key="1">
    <citation type="submission" date="2023-05" db="EMBL/GenBank/DDBJ databases">
        <title>Lithophilousrod everest ZFBP1038 complete genpme.</title>
        <authorList>
            <person name="Tian M."/>
        </authorList>
    </citation>
    <scope>NUCLEOTIDE SEQUENCE [LARGE SCALE GENOMIC DNA]</scope>
    <source>
        <strain evidence="5 6">ZFBP1038</strain>
    </source>
</reference>
<proteinExistence type="predicted"/>
<dbReference type="InterPro" id="IPR023187">
    <property type="entry name" value="Tscrpt_reg_MarR-type_CS"/>
</dbReference>
<dbReference type="InterPro" id="IPR000835">
    <property type="entry name" value="HTH_MarR-typ"/>
</dbReference>
<dbReference type="InterPro" id="IPR036390">
    <property type="entry name" value="WH_DNA-bd_sf"/>
</dbReference>
<evidence type="ECO:0000256" key="2">
    <source>
        <dbReference type="ARBA" id="ARBA00023125"/>
    </source>
</evidence>
<dbReference type="Pfam" id="PF12802">
    <property type="entry name" value="MarR_2"/>
    <property type="match status" value="1"/>
</dbReference>
<accession>A0ABY8QYE8</accession>
<evidence type="ECO:0000313" key="6">
    <source>
        <dbReference type="Proteomes" id="UP001209083"/>
    </source>
</evidence>
<keyword evidence="6" id="KW-1185">Reference proteome</keyword>
<dbReference type="SUPFAM" id="SSF46785">
    <property type="entry name" value="Winged helix' DNA-binding domain"/>
    <property type="match status" value="1"/>
</dbReference>
<gene>
    <name evidence="5" type="ORF">LWF01_06410</name>
</gene>
<dbReference type="PROSITE" id="PS50995">
    <property type="entry name" value="HTH_MARR_2"/>
    <property type="match status" value="1"/>
</dbReference>
<dbReference type="PANTHER" id="PTHR39515">
    <property type="entry name" value="CONSERVED PROTEIN"/>
    <property type="match status" value="1"/>
</dbReference>
<sequence>MSVEQRTASELVHHILDLQRTLRSVNAARLSDLGVALEGVLRYVGEGGESRASAVAARLGVGAPALSRQIADLEERGLVVRRPDPADGRAHLLSLSETGRGYLAEVERRRAETIQELLAGWSESEVSAAATSIEHLSAALRAALETGVK</sequence>